<proteinExistence type="predicted"/>
<dbReference type="InterPro" id="IPR019734">
    <property type="entry name" value="TPR_rpt"/>
</dbReference>
<gene>
    <name evidence="2" type="ORF">RJ639_022523</name>
</gene>
<keyword evidence="1" id="KW-0802">TPR repeat</keyword>
<dbReference type="SUPFAM" id="SSF52833">
    <property type="entry name" value="Thioredoxin-like"/>
    <property type="match status" value="1"/>
</dbReference>
<keyword evidence="3" id="KW-1185">Reference proteome</keyword>
<dbReference type="Gene3D" id="3.40.30.10">
    <property type="entry name" value="Glutaredoxin"/>
    <property type="match status" value="1"/>
</dbReference>
<dbReference type="InterPro" id="IPR036249">
    <property type="entry name" value="Thioredoxin-like_sf"/>
</dbReference>
<dbReference type="EMBL" id="JAVXUP010002940">
    <property type="protein sequence ID" value="KAK3000739.1"/>
    <property type="molecule type" value="Genomic_DNA"/>
</dbReference>
<protein>
    <submittedName>
        <fullName evidence="2">Uncharacterized protein</fullName>
    </submittedName>
</protein>
<dbReference type="Gene3D" id="1.25.40.10">
    <property type="entry name" value="Tetratricopeptide repeat domain"/>
    <property type="match status" value="1"/>
</dbReference>
<dbReference type="PROSITE" id="PS50005">
    <property type="entry name" value="TPR"/>
    <property type="match status" value="1"/>
</dbReference>
<evidence type="ECO:0000256" key="1">
    <source>
        <dbReference type="PROSITE-ProRule" id="PRU00339"/>
    </source>
</evidence>
<dbReference type="AlphaFoldDB" id="A0AA88V2Y5"/>
<name>A0AA88V2Y5_9ASTE</name>
<dbReference type="CDD" id="cd02980">
    <property type="entry name" value="TRX_Fd_family"/>
    <property type="match status" value="1"/>
</dbReference>
<dbReference type="InterPro" id="IPR011990">
    <property type="entry name" value="TPR-like_helical_dom_sf"/>
</dbReference>
<sequence length="246" mass="26038">MGGEMSFVGISPLVSPSSISKLGQIKAAEEATEIRVCVNRSCRRQGSMDTLQILSGIAPPGIAVTSCGCLGRCGAGPNLVLLPAAAFVGHCATAARAANVMFEICGCGGDDDWSRRSLQALALRKTAEGEMNNGNSPEAEILLSKAIDLKPYGGMHITHKNRSTARLAMGNTSGALEDVKEALVLAPSYPEAYVCEGDALMALEQFDLAGKAYMLALELDPSIRRSKSFKVLFVFLSLKSLHFTII</sequence>
<evidence type="ECO:0000313" key="2">
    <source>
        <dbReference type="EMBL" id="KAK3000739.1"/>
    </source>
</evidence>
<dbReference type="SUPFAM" id="SSF48452">
    <property type="entry name" value="TPR-like"/>
    <property type="match status" value="1"/>
</dbReference>
<feature type="repeat" description="TPR" evidence="1">
    <location>
        <begin position="190"/>
        <end position="223"/>
    </location>
</feature>
<accession>A0AA88V2Y5</accession>
<evidence type="ECO:0000313" key="3">
    <source>
        <dbReference type="Proteomes" id="UP001188597"/>
    </source>
</evidence>
<dbReference type="Proteomes" id="UP001188597">
    <property type="component" value="Unassembled WGS sequence"/>
</dbReference>
<organism evidence="2 3">
    <name type="scientific">Escallonia herrerae</name>
    <dbReference type="NCBI Taxonomy" id="1293975"/>
    <lineage>
        <taxon>Eukaryota</taxon>
        <taxon>Viridiplantae</taxon>
        <taxon>Streptophyta</taxon>
        <taxon>Embryophyta</taxon>
        <taxon>Tracheophyta</taxon>
        <taxon>Spermatophyta</taxon>
        <taxon>Magnoliopsida</taxon>
        <taxon>eudicotyledons</taxon>
        <taxon>Gunneridae</taxon>
        <taxon>Pentapetalae</taxon>
        <taxon>asterids</taxon>
        <taxon>campanulids</taxon>
        <taxon>Escalloniales</taxon>
        <taxon>Escalloniaceae</taxon>
        <taxon>Escallonia</taxon>
    </lineage>
</organism>
<dbReference type="PANTHER" id="PTHR47682:SF1">
    <property type="entry name" value="TETRATRICOPEPTIDE REPEAT (TPR)-CONTAINING PROTEIN"/>
    <property type="match status" value="1"/>
</dbReference>
<dbReference type="PANTHER" id="PTHR47682">
    <property type="entry name" value="TETRATRICOPEPTIDE REPEAT (TPR)-CONTAINING PROTEIN"/>
    <property type="match status" value="1"/>
</dbReference>
<reference evidence="2" key="1">
    <citation type="submission" date="2022-12" db="EMBL/GenBank/DDBJ databases">
        <title>Draft genome assemblies for two species of Escallonia (Escalloniales).</title>
        <authorList>
            <person name="Chanderbali A."/>
            <person name="Dervinis C."/>
            <person name="Anghel I."/>
            <person name="Soltis D."/>
            <person name="Soltis P."/>
            <person name="Zapata F."/>
        </authorList>
    </citation>
    <scope>NUCLEOTIDE SEQUENCE</scope>
    <source>
        <strain evidence="2">UCBG64.0493</strain>
        <tissue evidence="2">Leaf</tissue>
    </source>
</reference>
<dbReference type="SMART" id="SM00028">
    <property type="entry name" value="TPR"/>
    <property type="match status" value="3"/>
</dbReference>
<comment type="caution">
    <text evidence="2">The sequence shown here is derived from an EMBL/GenBank/DDBJ whole genome shotgun (WGS) entry which is preliminary data.</text>
</comment>